<dbReference type="Proteomes" id="UP000237819">
    <property type="component" value="Unassembled WGS sequence"/>
</dbReference>
<dbReference type="Pfam" id="PF01797">
    <property type="entry name" value="Y1_Tnp"/>
    <property type="match status" value="1"/>
</dbReference>
<dbReference type="NCBIfam" id="NF033573">
    <property type="entry name" value="transpos_IS200"/>
    <property type="match status" value="1"/>
</dbReference>
<proteinExistence type="predicted"/>
<reference evidence="2 3" key="1">
    <citation type="submission" date="2018-02" db="EMBL/GenBank/DDBJ databases">
        <title>Comparative genomes isolates from brazilian mangrove.</title>
        <authorList>
            <person name="Araujo J.E."/>
            <person name="Taketani R.G."/>
            <person name="Silva M.C.P."/>
            <person name="Loureco M.V."/>
            <person name="Andreote F.D."/>
        </authorList>
    </citation>
    <scope>NUCLEOTIDE SEQUENCE [LARGE SCALE GENOMIC DNA]</scope>
    <source>
        <strain evidence="2 3">Nap-Phe MGV</strain>
    </source>
</reference>
<dbReference type="RefSeq" id="WP_105333709.1">
    <property type="nucleotide sequence ID" value="NZ_PUHZ01000003.1"/>
</dbReference>
<dbReference type="SUPFAM" id="SSF143422">
    <property type="entry name" value="Transposase IS200-like"/>
    <property type="match status" value="1"/>
</dbReference>
<dbReference type="GO" id="GO:0003677">
    <property type="term" value="F:DNA binding"/>
    <property type="evidence" value="ECO:0007669"/>
    <property type="project" value="InterPro"/>
</dbReference>
<feature type="domain" description="Transposase IS200-like" evidence="1">
    <location>
        <begin position="5"/>
        <end position="119"/>
    </location>
</feature>
<dbReference type="SMART" id="SM01321">
    <property type="entry name" value="Y1_Tnp"/>
    <property type="match status" value="1"/>
</dbReference>
<dbReference type="OrthoDB" id="9798161at2"/>
<dbReference type="Gene3D" id="3.30.70.1290">
    <property type="entry name" value="Transposase IS200-like"/>
    <property type="match status" value="1"/>
</dbReference>
<name>A0A2S8GTS9_9BACT</name>
<dbReference type="GO" id="GO:0006313">
    <property type="term" value="P:DNA transposition"/>
    <property type="evidence" value="ECO:0007669"/>
    <property type="project" value="InterPro"/>
</dbReference>
<dbReference type="InterPro" id="IPR002686">
    <property type="entry name" value="Transposase_17"/>
</dbReference>
<gene>
    <name evidence="2" type="ORF">C5Y93_01995</name>
</gene>
<organism evidence="2 3">
    <name type="scientific">Blastopirellula marina</name>
    <dbReference type="NCBI Taxonomy" id="124"/>
    <lineage>
        <taxon>Bacteria</taxon>
        <taxon>Pseudomonadati</taxon>
        <taxon>Planctomycetota</taxon>
        <taxon>Planctomycetia</taxon>
        <taxon>Pirellulales</taxon>
        <taxon>Pirellulaceae</taxon>
        <taxon>Blastopirellula</taxon>
    </lineage>
</organism>
<sequence length="150" mass="17490">MPQSFASLYVHLIFSTKYREPWIEDDWSPRLYEYISGTLRKQSHKLIIGGGMSDHIHLLISISRDSSIVDLVRNVKANSSRWVHEQMPNASTFAWQAGYAAFSVSQSALADVRGYIESQKQHHETRTFQEEFLAFLEKHGFEYDPRYVFE</sequence>
<dbReference type="PANTHER" id="PTHR33360:SF2">
    <property type="entry name" value="TRANSPOSASE FOR INSERTION SEQUENCE ELEMENT IS200"/>
    <property type="match status" value="1"/>
</dbReference>
<dbReference type="PANTHER" id="PTHR33360">
    <property type="entry name" value="TRANSPOSASE FOR INSERTION SEQUENCE ELEMENT IS200"/>
    <property type="match status" value="1"/>
</dbReference>
<evidence type="ECO:0000313" key="3">
    <source>
        <dbReference type="Proteomes" id="UP000237819"/>
    </source>
</evidence>
<comment type="caution">
    <text evidence="2">The sequence shown here is derived from an EMBL/GenBank/DDBJ whole genome shotgun (WGS) entry which is preliminary data.</text>
</comment>
<dbReference type="InterPro" id="IPR036515">
    <property type="entry name" value="Transposase_17_sf"/>
</dbReference>
<dbReference type="EMBL" id="PUHZ01000003">
    <property type="protein sequence ID" value="PQO47837.1"/>
    <property type="molecule type" value="Genomic_DNA"/>
</dbReference>
<evidence type="ECO:0000259" key="1">
    <source>
        <dbReference type="SMART" id="SM01321"/>
    </source>
</evidence>
<dbReference type="GO" id="GO:0004803">
    <property type="term" value="F:transposase activity"/>
    <property type="evidence" value="ECO:0007669"/>
    <property type="project" value="InterPro"/>
</dbReference>
<protein>
    <submittedName>
        <fullName evidence="2">Transposase</fullName>
    </submittedName>
</protein>
<dbReference type="AlphaFoldDB" id="A0A2S8GTS9"/>
<evidence type="ECO:0000313" key="2">
    <source>
        <dbReference type="EMBL" id="PQO47837.1"/>
    </source>
</evidence>
<accession>A0A2S8GTS9</accession>